<proteinExistence type="predicted"/>
<dbReference type="Pfam" id="PF14019">
    <property type="entry name" value="DUF4235"/>
    <property type="match status" value="1"/>
</dbReference>
<dbReference type="Proteomes" id="UP000429644">
    <property type="component" value="Unassembled WGS sequence"/>
</dbReference>
<accession>A0A7J9UZ51</accession>
<dbReference type="EMBL" id="WHPD01002119">
    <property type="protein sequence ID" value="MPV88964.1"/>
    <property type="molecule type" value="Genomic_DNA"/>
</dbReference>
<dbReference type="InterPro" id="IPR025329">
    <property type="entry name" value="DUF4235"/>
</dbReference>
<evidence type="ECO:0000313" key="1">
    <source>
        <dbReference type="EMBL" id="MPV88964.1"/>
    </source>
</evidence>
<name>A0A7J9UZ51_9MICO</name>
<reference evidence="1 2" key="1">
    <citation type="submission" date="2019-10" db="EMBL/GenBank/DDBJ databases">
        <title>Georgenia wutianyii sp. nov. and Georgenia yuyongxinii sp. nov. isolated from plateau pika (Ochotona curzoniae) in the Qinghai-Tibet plateau of China.</title>
        <authorList>
            <person name="Tian Z."/>
        </authorList>
    </citation>
    <scope>NUCLEOTIDE SEQUENCE [LARGE SCALE GENOMIC DNA]</scope>
    <source>
        <strain evidence="1 2">JCM 15130</strain>
    </source>
</reference>
<gene>
    <name evidence="1" type="ORF">GB882_09815</name>
</gene>
<dbReference type="OrthoDB" id="3268522at2"/>
<protein>
    <submittedName>
        <fullName evidence="1">DUF4235 domain-containing protein</fullName>
    </submittedName>
</protein>
<evidence type="ECO:0000313" key="2">
    <source>
        <dbReference type="Proteomes" id="UP000429644"/>
    </source>
</evidence>
<dbReference type="AlphaFoldDB" id="A0A7J9UZ51"/>
<comment type="caution">
    <text evidence="1">The sequence shown here is derived from an EMBL/GenBank/DDBJ whole genome shotgun (WGS) entry which is preliminary data.</text>
</comment>
<dbReference type="RefSeq" id="WP_152231660.1">
    <property type="nucleotide sequence ID" value="NZ_BAAAOT010000019.1"/>
</dbReference>
<keyword evidence="2" id="KW-1185">Reference proteome</keyword>
<organism evidence="1 2">
    <name type="scientific">Georgenia ruanii</name>
    <dbReference type="NCBI Taxonomy" id="348442"/>
    <lineage>
        <taxon>Bacteria</taxon>
        <taxon>Bacillati</taxon>
        <taxon>Actinomycetota</taxon>
        <taxon>Actinomycetes</taxon>
        <taxon>Micrococcales</taxon>
        <taxon>Bogoriellaceae</taxon>
        <taxon>Georgenia</taxon>
    </lineage>
</organism>
<sequence>MDIGQRVVTTGALLVSGLVARKVLDVGWKAVTGHQPPQDPDDPGVKMWEVVVFAAISGALVGLSRQLAMRGAAKWYGGPAAKQAQQQAS</sequence>